<dbReference type="RefSeq" id="WP_104057191.1">
    <property type="nucleotide sequence ID" value="NZ_PREZ01000002.1"/>
</dbReference>
<feature type="transmembrane region" description="Helical" evidence="1">
    <location>
        <begin position="6"/>
        <end position="22"/>
    </location>
</feature>
<dbReference type="EMBL" id="PREZ01000002">
    <property type="protein sequence ID" value="PPA71702.1"/>
    <property type="molecule type" value="Genomic_DNA"/>
</dbReference>
<keyword evidence="1" id="KW-0812">Transmembrane</keyword>
<name>A0A2S5GF76_9BACL</name>
<keyword evidence="3" id="KW-1185">Reference proteome</keyword>
<protein>
    <submittedName>
        <fullName evidence="2">Uncharacterized protein</fullName>
    </submittedName>
</protein>
<comment type="caution">
    <text evidence="2">The sequence shown here is derived from an EMBL/GenBank/DDBJ whole genome shotgun (WGS) entry which is preliminary data.</text>
</comment>
<feature type="transmembrane region" description="Helical" evidence="1">
    <location>
        <begin position="29"/>
        <end position="51"/>
    </location>
</feature>
<organism evidence="2 3">
    <name type="scientific">Jeotgalibacillus proteolyticus</name>
    <dbReference type="NCBI Taxonomy" id="2082395"/>
    <lineage>
        <taxon>Bacteria</taxon>
        <taxon>Bacillati</taxon>
        <taxon>Bacillota</taxon>
        <taxon>Bacilli</taxon>
        <taxon>Bacillales</taxon>
        <taxon>Caryophanaceae</taxon>
        <taxon>Jeotgalibacillus</taxon>
    </lineage>
</organism>
<feature type="transmembrane region" description="Helical" evidence="1">
    <location>
        <begin position="120"/>
        <end position="139"/>
    </location>
</feature>
<keyword evidence="1" id="KW-1133">Transmembrane helix</keyword>
<dbReference type="AlphaFoldDB" id="A0A2S5GF76"/>
<evidence type="ECO:0000313" key="2">
    <source>
        <dbReference type="EMBL" id="PPA71702.1"/>
    </source>
</evidence>
<keyword evidence="1" id="KW-0472">Membrane</keyword>
<evidence type="ECO:0000256" key="1">
    <source>
        <dbReference type="SAM" id="Phobius"/>
    </source>
</evidence>
<accession>A0A2S5GF76</accession>
<feature type="transmembrane region" description="Helical" evidence="1">
    <location>
        <begin position="90"/>
        <end position="108"/>
    </location>
</feature>
<reference evidence="2 3" key="1">
    <citation type="submission" date="2018-02" db="EMBL/GenBank/DDBJ databases">
        <title>Jeotgalibacillus proteolyticum sp. nov. a protease producing bacterium isolated from ocean sediments of Laizhou Bay.</title>
        <authorList>
            <person name="Li Y."/>
        </authorList>
    </citation>
    <scope>NUCLEOTIDE SEQUENCE [LARGE SCALE GENOMIC DNA]</scope>
    <source>
        <strain evidence="2 3">22-7</strain>
    </source>
</reference>
<dbReference type="Proteomes" id="UP000239047">
    <property type="component" value="Unassembled WGS sequence"/>
</dbReference>
<sequence length="148" mass="17083">MLFTFLFAFVVPWCIVLFIVKVNKKTIALIAPFTAIMTNILNTWTLAYDFAAVYPFEMESELASLPMVLGIIPALGSLLVHLLLKSHFSISLVIAFILISTLNEWIFVQADLIRYFKGWTIGWTFVIYLIGFTAVYLYYRLLKKWDIL</sequence>
<feature type="transmembrane region" description="Helical" evidence="1">
    <location>
        <begin position="63"/>
        <end position="83"/>
    </location>
</feature>
<gene>
    <name evidence="2" type="ORF">C4B60_06510</name>
</gene>
<evidence type="ECO:0000313" key="3">
    <source>
        <dbReference type="Proteomes" id="UP000239047"/>
    </source>
</evidence>
<dbReference type="OrthoDB" id="1913203at2"/>
<proteinExistence type="predicted"/>